<dbReference type="RefSeq" id="WP_100079122.1">
    <property type="nucleotide sequence ID" value="NZ_NQVN01000001.1"/>
</dbReference>
<evidence type="ECO:0000313" key="2">
    <source>
        <dbReference type="EMBL" id="PIP01185.1"/>
    </source>
</evidence>
<keyword evidence="1" id="KW-1133">Transmembrane helix</keyword>
<dbReference type="Proteomes" id="UP000231070">
    <property type="component" value="Unassembled WGS sequence"/>
</dbReference>
<feature type="transmembrane region" description="Helical" evidence="1">
    <location>
        <begin position="12"/>
        <end position="30"/>
    </location>
</feature>
<proteinExistence type="predicted"/>
<gene>
    <name evidence="2" type="ORF">CJ014_03660</name>
</gene>
<feature type="transmembrane region" description="Helical" evidence="1">
    <location>
        <begin position="37"/>
        <end position="61"/>
    </location>
</feature>
<evidence type="ECO:0000256" key="1">
    <source>
        <dbReference type="SAM" id="Phobius"/>
    </source>
</evidence>
<feature type="transmembrane region" description="Helical" evidence="1">
    <location>
        <begin position="81"/>
        <end position="103"/>
    </location>
</feature>
<keyword evidence="1" id="KW-0812">Transmembrane</keyword>
<accession>A0A2G9X2M6</accession>
<keyword evidence="1" id="KW-0472">Membrane</keyword>
<comment type="caution">
    <text evidence="2">The sequence shown here is derived from an EMBL/GenBank/DDBJ whole genome shotgun (WGS) entry which is preliminary data.</text>
</comment>
<sequence length="124" mass="13876">MQDYYMYMMRNYLAINAIIIVIGFLLIVSMTRRLNAIAGFIVAIPLIFLICALVVGGFYTLFTNGRAVSAFISDPQGGSAFMLESGIEFGLPGALFVLMGYVLERARRRRIDAHKERMKVLGQD</sequence>
<keyword evidence="3" id="KW-1185">Reference proteome</keyword>
<dbReference type="EMBL" id="NQVN01000001">
    <property type="protein sequence ID" value="PIP01185.1"/>
    <property type="molecule type" value="Genomic_DNA"/>
</dbReference>
<evidence type="ECO:0000313" key="3">
    <source>
        <dbReference type="Proteomes" id="UP000231070"/>
    </source>
</evidence>
<reference evidence="2 3" key="1">
    <citation type="submission" date="2017-08" db="EMBL/GenBank/DDBJ databases">
        <title>Pleomorphomonas carboxidotrophicus sp. nov., a new mesophilic hydrogenogenic carboxidotroph.</title>
        <authorList>
            <person name="Esquivel-Elizondo S."/>
            <person name="Krajmalnik-Brown R."/>
            <person name="Maldonado J."/>
        </authorList>
    </citation>
    <scope>NUCLEOTIDE SEQUENCE [LARGE SCALE GENOMIC DNA]</scope>
    <source>
        <strain evidence="2 3">SVCO-16</strain>
    </source>
</reference>
<organism evidence="2 3">
    <name type="scientific">Pleomorphomonas carboxyditropha</name>
    <dbReference type="NCBI Taxonomy" id="2023338"/>
    <lineage>
        <taxon>Bacteria</taxon>
        <taxon>Pseudomonadati</taxon>
        <taxon>Pseudomonadota</taxon>
        <taxon>Alphaproteobacteria</taxon>
        <taxon>Hyphomicrobiales</taxon>
        <taxon>Pleomorphomonadaceae</taxon>
        <taxon>Pleomorphomonas</taxon>
    </lineage>
</organism>
<protein>
    <submittedName>
        <fullName evidence="2">Uncharacterized protein</fullName>
    </submittedName>
</protein>
<dbReference type="AlphaFoldDB" id="A0A2G9X2M6"/>
<name>A0A2G9X2M6_9HYPH</name>